<keyword evidence="9 10" id="KW-0413">Isomerase</keyword>
<dbReference type="GO" id="GO:0019323">
    <property type="term" value="P:pentose catabolic process"/>
    <property type="evidence" value="ECO:0007669"/>
    <property type="project" value="UniProtKB-UniRule"/>
</dbReference>
<feature type="binding site" evidence="10 13">
    <location>
        <position position="174"/>
    </location>
    <ligand>
        <name>a divalent metal cation</name>
        <dbReference type="ChEBI" id="CHEBI:60240"/>
    </ligand>
</feature>
<comment type="similarity">
    <text evidence="6 10 11">Belongs to the ribulose-phosphate 3-epimerase family.</text>
</comment>
<comment type="cofactor">
    <cofactor evidence="2">
        <name>Mn(2+)</name>
        <dbReference type="ChEBI" id="CHEBI:29035"/>
    </cofactor>
</comment>
<comment type="cofactor">
    <cofactor evidence="10 13">
        <name>a divalent metal cation</name>
        <dbReference type="ChEBI" id="CHEBI:60240"/>
    </cofactor>
    <text evidence="10 13">Binds 1 divalent metal cation per subunit.</text>
</comment>
<sequence>MIKIAPSILSADFACLGEEVKKVEDAGADLLHIDVMDGHFVPNLTIGPPVISCLKGRTSLPFDVHLMIENPEKYVDDYINAGAQILTVHIEASVHIHRLLGYIKSKGVTPGVALNPGTPLADLEYILDQAGMILIMSVNPGFGGQTFIPQIKDKIKALKAMLNSMSLDIPIEVDGGINEKNAKEIIEAGADILVAGSAIYNAPDPSKVIRHMKEKNPL</sequence>
<dbReference type="Gene3D" id="3.20.20.70">
    <property type="entry name" value="Aldolase class I"/>
    <property type="match status" value="1"/>
</dbReference>
<evidence type="ECO:0000313" key="16">
    <source>
        <dbReference type="Proteomes" id="UP000280960"/>
    </source>
</evidence>
<keyword evidence="13" id="KW-0170">Cobalt</keyword>
<dbReference type="CDD" id="cd00429">
    <property type="entry name" value="RPE"/>
    <property type="match status" value="1"/>
</dbReference>
<dbReference type="PANTHER" id="PTHR11749">
    <property type="entry name" value="RIBULOSE-5-PHOSPHATE-3-EPIMERASE"/>
    <property type="match status" value="1"/>
</dbReference>
<reference evidence="15 16" key="1">
    <citation type="submission" date="2018-10" db="EMBL/GenBank/DDBJ databases">
        <authorList>
            <person name="Zhang X."/>
        </authorList>
    </citation>
    <scope>NUCLEOTIDE SEQUENCE [LARGE SCALE GENOMIC DNA]</scope>
    <source>
        <strain evidence="15 16">SK-G1</strain>
    </source>
</reference>
<comment type="cofactor">
    <cofactor evidence="5">
        <name>Fe(2+)</name>
        <dbReference type="ChEBI" id="CHEBI:29033"/>
    </cofactor>
</comment>
<dbReference type="RefSeq" id="WP_120766650.1">
    <property type="nucleotide sequence ID" value="NZ_CP033169.1"/>
</dbReference>
<organism evidence="15 16">
    <name type="scientific">Biomaibacter acetigenes</name>
    <dbReference type="NCBI Taxonomy" id="2316383"/>
    <lineage>
        <taxon>Bacteria</taxon>
        <taxon>Bacillati</taxon>
        <taxon>Bacillota</taxon>
        <taxon>Clostridia</taxon>
        <taxon>Thermosediminibacterales</taxon>
        <taxon>Tepidanaerobacteraceae</taxon>
        <taxon>Biomaibacter</taxon>
    </lineage>
</organism>
<dbReference type="InterPro" id="IPR026019">
    <property type="entry name" value="Ribul_P_3_epim"/>
</dbReference>
<dbReference type="Pfam" id="PF00834">
    <property type="entry name" value="Ribul_P_3_epim"/>
    <property type="match status" value="1"/>
</dbReference>
<keyword evidence="8 10" id="KW-0479">Metal-binding</keyword>
<keyword evidence="16" id="KW-1185">Reference proteome</keyword>
<proteinExistence type="inferred from homology"/>
<dbReference type="NCBIfam" id="TIGR01163">
    <property type="entry name" value="rpe"/>
    <property type="match status" value="1"/>
</dbReference>
<comment type="catalytic activity">
    <reaction evidence="1 10 11">
        <text>D-ribulose 5-phosphate = D-xylulose 5-phosphate</text>
        <dbReference type="Rhea" id="RHEA:13677"/>
        <dbReference type="ChEBI" id="CHEBI:57737"/>
        <dbReference type="ChEBI" id="CHEBI:58121"/>
        <dbReference type="EC" id="5.1.3.1"/>
    </reaction>
</comment>
<dbReference type="PROSITE" id="PS01085">
    <property type="entry name" value="RIBUL_P_3_EPIMER_1"/>
    <property type="match status" value="1"/>
</dbReference>
<keyword evidence="10 11" id="KW-0119">Carbohydrate metabolism</keyword>
<feature type="binding site" evidence="10">
    <location>
        <begin position="174"/>
        <end position="176"/>
    </location>
    <ligand>
        <name>substrate</name>
    </ligand>
</feature>
<evidence type="ECO:0000256" key="7">
    <source>
        <dbReference type="ARBA" id="ARBA00013188"/>
    </source>
</evidence>
<feature type="active site" description="Proton donor" evidence="10 12">
    <location>
        <position position="174"/>
    </location>
</feature>
<dbReference type="EMBL" id="CP033169">
    <property type="protein sequence ID" value="AYO30409.1"/>
    <property type="molecule type" value="Genomic_DNA"/>
</dbReference>
<evidence type="ECO:0000256" key="10">
    <source>
        <dbReference type="HAMAP-Rule" id="MF_02227"/>
    </source>
</evidence>
<gene>
    <name evidence="10" type="primary">rpe</name>
    <name evidence="15" type="ORF">D2962_07035</name>
</gene>
<evidence type="ECO:0000256" key="8">
    <source>
        <dbReference type="ARBA" id="ARBA00022723"/>
    </source>
</evidence>
<feature type="active site" description="Proton acceptor" evidence="10 12">
    <location>
        <position position="34"/>
    </location>
</feature>
<keyword evidence="13" id="KW-0862">Zinc</keyword>
<name>A0A3G2R4U9_9FIRM</name>
<feature type="binding site" evidence="14">
    <location>
        <position position="176"/>
    </location>
    <ligand>
        <name>substrate</name>
    </ligand>
</feature>
<evidence type="ECO:0000256" key="2">
    <source>
        <dbReference type="ARBA" id="ARBA00001936"/>
    </source>
</evidence>
<evidence type="ECO:0000256" key="5">
    <source>
        <dbReference type="ARBA" id="ARBA00001954"/>
    </source>
</evidence>
<evidence type="ECO:0000256" key="9">
    <source>
        <dbReference type="ARBA" id="ARBA00023235"/>
    </source>
</evidence>
<feature type="binding site" evidence="10 14">
    <location>
        <position position="65"/>
    </location>
    <ligand>
        <name>substrate</name>
    </ligand>
</feature>
<comment type="function">
    <text evidence="10">Catalyzes the reversible epimerization of D-ribulose 5-phosphate to D-xylulose 5-phosphate.</text>
</comment>
<comment type="cofactor">
    <cofactor evidence="4">
        <name>Zn(2+)</name>
        <dbReference type="ChEBI" id="CHEBI:29105"/>
    </cofactor>
</comment>
<dbReference type="FunFam" id="3.20.20.70:FF:000004">
    <property type="entry name" value="Ribulose-phosphate 3-epimerase"/>
    <property type="match status" value="1"/>
</dbReference>
<dbReference type="PROSITE" id="PS01086">
    <property type="entry name" value="RIBUL_P_3_EPIMER_2"/>
    <property type="match status" value="1"/>
</dbReference>
<dbReference type="NCBIfam" id="NF004076">
    <property type="entry name" value="PRK05581.1-4"/>
    <property type="match status" value="1"/>
</dbReference>
<evidence type="ECO:0000256" key="6">
    <source>
        <dbReference type="ARBA" id="ARBA00009541"/>
    </source>
</evidence>
<dbReference type="GO" id="GO:0005737">
    <property type="term" value="C:cytoplasm"/>
    <property type="evidence" value="ECO:0007669"/>
    <property type="project" value="UniProtKB-ARBA"/>
</dbReference>
<feature type="binding site" evidence="10 14">
    <location>
        <begin position="196"/>
        <end position="197"/>
    </location>
    <ligand>
        <name>substrate</name>
    </ligand>
</feature>
<feature type="binding site" evidence="10 14">
    <location>
        <position position="7"/>
    </location>
    <ligand>
        <name>substrate</name>
    </ligand>
</feature>
<evidence type="ECO:0000256" key="4">
    <source>
        <dbReference type="ARBA" id="ARBA00001947"/>
    </source>
</evidence>
<comment type="pathway">
    <text evidence="10">Carbohydrate degradation.</text>
</comment>
<evidence type="ECO:0000256" key="1">
    <source>
        <dbReference type="ARBA" id="ARBA00001782"/>
    </source>
</evidence>
<dbReference type="InterPro" id="IPR000056">
    <property type="entry name" value="Ribul_P_3_epim-like"/>
</dbReference>
<evidence type="ECO:0000256" key="14">
    <source>
        <dbReference type="PIRSR" id="PIRSR001461-3"/>
    </source>
</evidence>
<evidence type="ECO:0000313" key="15">
    <source>
        <dbReference type="EMBL" id="AYO30409.1"/>
    </source>
</evidence>
<evidence type="ECO:0000256" key="11">
    <source>
        <dbReference type="PIRNR" id="PIRNR001461"/>
    </source>
</evidence>
<evidence type="ECO:0000256" key="3">
    <source>
        <dbReference type="ARBA" id="ARBA00001941"/>
    </source>
</evidence>
<keyword evidence="13" id="KW-0464">Manganese</keyword>
<dbReference type="GO" id="GO:0004750">
    <property type="term" value="F:D-ribulose-phosphate 3-epimerase activity"/>
    <property type="evidence" value="ECO:0007669"/>
    <property type="project" value="UniProtKB-UniRule"/>
</dbReference>
<evidence type="ECO:0000256" key="12">
    <source>
        <dbReference type="PIRSR" id="PIRSR001461-1"/>
    </source>
</evidence>
<dbReference type="Proteomes" id="UP000280960">
    <property type="component" value="Chromosome"/>
</dbReference>
<dbReference type="PIRSF" id="PIRSF001461">
    <property type="entry name" value="RPE"/>
    <property type="match status" value="1"/>
</dbReference>
<feature type="binding site" evidence="10 14">
    <location>
        <begin position="141"/>
        <end position="144"/>
    </location>
    <ligand>
        <name>substrate</name>
    </ligand>
</feature>
<dbReference type="SUPFAM" id="SSF51366">
    <property type="entry name" value="Ribulose-phoshate binding barrel"/>
    <property type="match status" value="1"/>
</dbReference>
<feature type="binding site" evidence="10 13">
    <location>
        <position position="32"/>
    </location>
    <ligand>
        <name>a divalent metal cation</name>
        <dbReference type="ChEBI" id="CHEBI:60240"/>
    </ligand>
</feature>
<feature type="binding site" evidence="10 13">
    <location>
        <position position="34"/>
    </location>
    <ligand>
        <name>a divalent metal cation</name>
        <dbReference type="ChEBI" id="CHEBI:60240"/>
    </ligand>
</feature>
<dbReference type="GO" id="GO:0046872">
    <property type="term" value="F:metal ion binding"/>
    <property type="evidence" value="ECO:0007669"/>
    <property type="project" value="UniProtKB-UniRule"/>
</dbReference>
<dbReference type="InterPro" id="IPR011060">
    <property type="entry name" value="RibuloseP-bd_barrel"/>
</dbReference>
<comment type="cofactor">
    <cofactor evidence="3">
        <name>Co(2+)</name>
        <dbReference type="ChEBI" id="CHEBI:48828"/>
    </cofactor>
</comment>
<dbReference type="GO" id="GO:0006098">
    <property type="term" value="P:pentose-phosphate shunt"/>
    <property type="evidence" value="ECO:0007669"/>
    <property type="project" value="UniProtKB-UniRule"/>
</dbReference>
<dbReference type="AlphaFoldDB" id="A0A3G2R4U9"/>
<dbReference type="InterPro" id="IPR013785">
    <property type="entry name" value="Aldolase_TIM"/>
</dbReference>
<dbReference type="EC" id="5.1.3.1" evidence="7 10"/>
<dbReference type="HAMAP" id="MF_02227">
    <property type="entry name" value="RPE"/>
    <property type="match status" value="1"/>
</dbReference>
<dbReference type="KEGG" id="bacg:D2962_07035"/>
<accession>A0A3G2R4U9</accession>
<feature type="binding site" evidence="10 13">
    <location>
        <position position="65"/>
    </location>
    <ligand>
        <name>a divalent metal cation</name>
        <dbReference type="ChEBI" id="CHEBI:60240"/>
    </ligand>
</feature>
<evidence type="ECO:0000256" key="13">
    <source>
        <dbReference type="PIRSR" id="PIRSR001461-2"/>
    </source>
</evidence>
<protein>
    <recommendedName>
        <fullName evidence="7 10">Ribulose-phosphate 3-epimerase</fullName>
        <ecNumber evidence="7 10">5.1.3.1</ecNumber>
    </recommendedName>
</protein>